<organism evidence="3 4">
    <name type="scientific">Gonium pectorale</name>
    <name type="common">Green alga</name>
    <dbReference type="NCBI Taxonomy" id="33097"/>
    <lineage>
        <taxon>Eukaryota</taxon>
        <taxon>Viridiplantae</taxon>
        <taxon>Chlorophyta</taxon>
        <taxon>core chlorophytes</taxon>
        <taxon>Chlorophyceae</taxon>
        <taxon>CS clade</taxon>
        <taxon>Chlamydomonadales</taxon>
        <taxon>Volvocaceae</taxon>
        <taxon>Gonium</taxon>
    </lineage>
</organism>
<dbReference type="STRING" id="33097.A0A150GUZ2"/>
<name>A0A150GUZ2_GONPE</name>
<dbReference type="EMBL" id="LSYV01000007">
    <property type="protein sequence ID" value="KXZ53651.1"/>
    <property type="molecule type" value="Genomic_DNA"/>
</dbReference>
<accession>A0A150GUZ2</accession>
<dbReference type="AlphaFoldDB" id="A0A150GUZ2"/>
<evidence type="ECO:0000256" key="1">
    <source>
        <dbReference type="SAM" id="MobiDB-lite"/>
    </source>
</evidence>
<evidence type="ECO:0000256" key="2">
    <source>
        <dbReference type="SAM" id="Phobius"/>
    </source>
</evidence>
<dbReference type="PANTHER" id="PTHR31595">
    <property type="entry name" value="LONG-CHAIN-ALCOHOL O-FATTY-ACYLTRANSFERASE 3-RELATED"/>
    <property type="match status" value="1"/>
</dbReference>
<keyword evidence="2" id="KW-0472">Membrane</keyword>
<sequence>MTLLGVVVYLELNVAHSLPRVLEHYLHAFGLYSFVGFLMDGPGAVAVEALGLQLVPTFDQPWLSSSLSDFWGRRWNITTSSVLRTLIYDPIVDGALINPRHRTSAGCPLTPAGSRDQRAQEPQGPVKEGRREGARREKEPPKGSKPSLWRQQLGLHATFLTSGLIHEYTAWNVSGLNKWHWKWTLFFYAQAPLMTAEWLVRKALRRAGVPGLPRWLSTIATLAVLEALAYHLFFGFVDDDCDLTSRMVNAVGANFKGALESAGPLLSMVGFGGLAAK</sequence>
<keyword evidence="4" id="KW-1185">Reference proteome</keyword>
<feature type="region of interest" description="Disordered" evidence="1">
    <location>
        <begin position="106"/>
        <end position="147"/>
    </location>
</feature>
<reference evidence="4" key="1">
    <citation type="journal article" date="2016" name="Nat. Commun.">
        <title>The Gonium pectorale genome demonstrates co-option of cell cycle regulation during the evolution of multicellularity.</title>
        <authorList>
            <person name="Hanschen E.R."/>
            <person name="Marriage T.N."/>
            <person name="Ferris P.J."/>
            <person name="Hamaji T."/>
            <person name="Toyoda A."/>
            <person name="Fujiyama A."/>
            <person name="Neme R."/>
            <person name="Noguchi H."/>
            <person name="Minakuchi Y."/>
            <person name="Suzuki M."/>
            <person name="Kawai-Toyooka H."/>
            <person name="Smith D.R."/>
            <person name="Sparks H."/>
            <person name="Anderson J."/>
            <person name="Bakaric R."/>
            <person name="Luria V."/>
            <person name="Karger A."/>
            <person name="Kirschner M.W."/>
            <person name="Durand P.M."/>
            <person name="Michod R.E."/>
            <person name="Nozaki H."/>
            <person name="Olson B.J."/>
        </authorList>
    </citation>
    <scope>NUCLEOTIDE SEQUENCE [LARGE SCALE GENOMIC DNA]</scope>
    <source>
        <strain evidence="4">NIES-2863</strain>
    </source>
</reference>
<dbReference type="InterPro" id="IPR044851">
    <property type="entry name" value="Wax_synthase"/>
</dbReference>
<dbReference type="OrthoDB" id="1077582at2759"/>
<dbReference type="Proteomes" id="UP000075714">
    <property type="component" value="Unassembled WGS sequence"/>
</dbReference>
<evidence type="ECO:0008006" key="5">
    <source>
        <dbReference type="Google" id="ProtNLM"/>
    </source>
</evidence>
<gene>
    <name evidence="3" type="ORF">GPECTOR_6g568</name>
</gene>
<dbReference type="GO" id="GO:0006629">
    <property type="term" value="P:lipid metabolic process"/>
    <property type="evidence" value="ECO:0007669"/>
    <property type="project" value="InterPro"/>
</dbReference>
<evidence type="ECO:0000313" key="3">
    <source>
        <dbReference type="EMBL" id="KXZ53651.1"/>
    </source>
</evidence>
<keyword evidence="2" id="KW-0812">Transmembrane</keyword>
<comment type="caution">
    <text evidence="3">The sequence shown here is derived from an EMBL/GenBank/DDBJ whole genome shotgun (WGS) entry which is preliminary data.</text>
</comment>
<dbReference type="PANTHER" id="PTHR31595:SF57">
    <property type="entry name" value="OS04G0481900 PROTEIN"/>
    <property type="match status" value="1"/>
</dbReference>
<evidence type="ECO:0000313" key="4">
    <source>
        <dbReference type="Proteomes" id="UP000075714"/>
    </source>
</evidence>
<dbReference type="GO" id="GO:0008374">
    <property type="term" value="F:O-acyltransferase activity"/>
    <property type="evidence" value="ECO:0007669"/>
    <property type="project" value="InterPro"/>
</dbReference>
<protein>
    <recommendedName>
        <fullName evidence="5">Wax synthase domain-containing protein</fullName>
    </recommendedName>
</protein>
<proteinExistence type="predicted"/>
<feature type="transmembrane region" description="Helical" evidence="2">
    <location>
        <begin position="212"/>
        <end position="237"/>
    </location>
</feature>
<keyword evidence="2" id="KW-1133">Transmembrane helix</keyword>
<feature type="compositionally biased region" description="Basic and acidic residues" evidence="1">
    <location>
        <begin position="127"/>
        <end position="142"/>
    </location>
</feature>